<keyword evidence="6" id="KW-1003">Cell membrane</keyword>
<accession>A0A381UY41</accession>
<dbReference type="AlphaFoldDB" id="A0A381UY41"/>
<evidence type="ECO:0000256" key="11">
    <source>
        <dbReference type="ARBA" id="ARBA00023136"/>
    </source>
</evidence>
<evidence type="ECO:0000256" key="6">
    <source>
        <dbReference type="ARBA" id="ARBA00022475"/>
    </source>
</evidence>
<keyword evidence="10 12" id="KW-1133">Transmembrane helix</keyword>
<feature type="transmembrane region" description="Helical" evidence="12">
    <location>
        <begin position="20"/>
        <end position="37"/>
    </location>
</feature>
<dbReference type="InterPro" id="IPR026031">
    <property type="entry name" value="Cyt_c_CcmB_bac"/>
</dbReference>
<dbReference type="NCBIfam" id="TIGR01190">
    <property type="entry name" value="ccmB"/>
    <property type="match status" value="1"/>
</dbReference>
<dbReference type="PIRSF" id="PIRSF002764">
    <property type="entry name" value="CcmB"/>
    <property type="match status" value="1"/>
</dbReference>
<evidence type="ECO:0000256" key="9">
    <source>
        <dbReference type="ARBA" id="ARBA00022748"/>
    </source>
</evidence>
<feature type="transmembrane region" description="Helical" evidence="12">
    <location>
        <begin position="43"/>
        <end position="64"/>
    </location>
</feature>
<keyword evidence="5" id="KW-0813">Transport</keyword>
<proteinExistence type="inferred from homology"/>
<evidence type="ECO:0000256" key="8">
    <source>
        <dbReference type="ARBA" id="ARBA00022692"/>
    </source>
</evidence>
<organism evidence="13">
    <name type="scientific">marine metagenome</name>
    <dbReference type="NCBI Taxonomy" id="408172"/>
    <lineage>
        <taxon>unclassified sequences</taxon>
        <taxon>metagenomes</taxon>
        <taxon>ecological metagenomes</taxon>
    </lineage>
</organism>
<keyword evidence="7" id="KW-0997">Cell inner membrane</keyword>
<keyword evidence="11 12" id="KW-0472">Membrane</keyword>
<protein>
    <recommendedName>
        <fullName evidence="4">Heme exporter protein B</fullName>
    </recommendedName>
</protein>
<feature type="transmembrane region" description="Helical" evidence="12">
    <location>
        <begin position="190"/>
        <end position="213"/>
    </location>
</feature>
<evidence type="ECO:0000256" key="2">
    <source>
        <dbReference type="ARBA" id="ARBA00004429"/>
    </source>
</evidence>
<evidence type="ECO:0000256" key="3">
    <source>
        <dbReference type="ARBA" id="ARBA00010544"/>
    </source>
</evidence>
<evidence type="ECO:0000256" key="7">
    <source>
        <dbReference type="ARBA" id="ARBA00022519"/>
    </source>
</evidence>
<gene>
    <name evidence="13" type="ORF">METZ01_LOCUS85923</name>
</gene>
<evidence type="ECO:0000256" key="10">
    <source>
        <dbReference type="ARBA" id="ARBA00022989"/>
    </source>
</evidence>
<name>A0A381UY41_9ZZZZ</name>
<dbReference type="PANTHER" id="PTHR30070">
    <property type="entry name" value="HEME EXPORTER PROTEIN B"/>
    <property type="match status" value="1"/>
</dbReference>
<dbReference type="EMBL" id="UINC01007393">
    <property type="protein sequence ID" value="SVA33069.1"/>
    <property type="molecule type" value="Genomic_DNA"/>
</dbReference>
<comment type="subcellular location">
    <subcellularLocation>
        <location evidence="2">Cell inner membrane</location>
        <topology evidence="2">Multi-pass membrane protein</topology>
    </subcellularLocation>
</comment>
<feature type="transmembrane region" description="Helical" evidence="12">
    <location>
        <begin position="124"/>
        <end position="150"/>
    </location>
</feature>
<dbReference type="PRINTS" id="PR01414">
    <property type="entry name" value="CCMBBIOGNSIS"/>
</dbReference>
<keyword evidence="9" id="KW-0201">Cytochrome c-type biogenesis</keyword>
<feature type="transmembrane region" description="Helical" evidence="12">
    <location>
        <begin position="157"/>
        <end position="178"/>
    </location>
</feature>
<evidence type="ECO:0000256" key="4">
    <source>
        <dbReference type="ARBA" id="ARBA00016452"/>
    </source>
</evidence>
<dbReference type="GO" id="GO:0005886">
    <property type="term" value="C:plasma membrane"/>
    <property type="evidence" value="ECO:0007669"/>
    <property type="project" value="UniProtKB-SubCell"/>
</dbReference>
<dbReference type="GO" id="GO:1903607">
    <property type="term" value="P:cytochrome c biosynthetic process"/>
    <property type="evidence" value="ECO:0007669"/>
    <property type="project" value="TreeGrafter"/>
</dbReference>
<dbReference type="GO" id="GO:0015232">
    <property type="term" value="F:heme transmembrane transporter activity"/>
    <property type="evidence" value="ECO:0007669"/>
    <property type="project" value="InterPro"/>
</dbReference>
<sequence>MRIIFLKDLKVSLRRWSDLLTSFILFILVCLIFPLTLGNDPSLLLKIIGPVILVSALLATLLAMQNIFRPDVLNGSLEQLTLNSYPLTLIICTKIFSFWVITSLPLILISGFIASSYYVTGNSILIVVLTLLLSTPSLVHISALAAALTVAIRYPGALMALIIIPLSLPIMIFGAKAIEFSISGIDASAPLYFLLGMMFFTCSLGPVVTASAIKISID</sequence>
<dbReference type="InterPro" id="IPR003544">
    <property type="entry name" value="Cyt_c_biogenesis_CcmB"/>
</dbReference>
<reference evidence="13" key="1">
    <citation type="submission" date="2018-05" db="EMBL/GenBank/DDBJ databases">
        <authorList>
            <person name="Lanie J.A."/>
            <person name="Ng W.-L."/>
            <person name="Kazmierczak K.M."/>
            <person name="Andrzejewski T.M."/>
            <person name="Davidsen T.M."/>
            <person name="Wayne K.J."/>
            <person name="Tettelin H."/>
            <person name="Glass J.I."/>
            <person name="Rusch D."/>
            <person name="Podicherti R."/>
            <person name="Tsui H.-C.T."/>
            <person name="Winkler M.E."/>
        </authorList>
    </citation>
    <scope>NUCLEOTIDE SEQUENCE</scope>
</reference>
<dbReference type="GO" id="GO:0017004">
    <property type="term" value="P:cytochrome complex assembly"/>
    <property type="evidence" value="ECO:0007669"/>
    <property type="project" value="UniProtKB-KW"/>
</dbReference>
<evidence type="ECO:0000313" key="13">
    <source>
        <dbReference type="EMBL" id="SVA33069.1"/>
    </source>
</evidence>
<keyword evidence="8 12" id="KW-0812">Transmembrane</keyword>
<evidence type="ECO:0000256" key="5">
    <source>
        <dbReference type="ARBA" id="ARBA00022448"/>
    </source>
</evidence>
<feature type="transmembrane region" description="Helical" evidence="12">
    <location>
        <begin position="85"/>
        <end position="118"/>
    </location>
</feature>
<evidence type="ECO:0000256" key="12">
    <source>
        <dbReference type="SAM" id="Phobius"/>
    </source>
</evidence>
<dbReference type="PANTHER" id="PTHR30070:SF1">
    <property type="entry name" value="CYTOCHROME C BIOGENESIS B-RELATED"/>
    <property type="match status" value="1"/>
</dbReference>
<dbReference type="Pfam" id="PF03379">
    <property type="entry name" value="CcmB"/>
    <property type="match status" value="1"/>
</dbReference>
<comment type="function">
    <text evidence="1">Required for the export of heme to the periplasm for the biogenesis of c-type cytochromes.</text>
</comment>
<comment type="similarity">
    <text evidence="3">Belongs to the CcmB/CycW/HelB family.</text>
</comment>
<evidence type="ECO:0000256" key="1">
    <source>
        <dbReference type="ARBA" id="ARBA00002442"/>
    </source>
</evidence>